<dbReference type="PROSITE" id="PS51635">
    <property type="entry name" value="PNPLA"/>
    <property type="match status" value="1"/>
</dbReference>
<feature type="region of interest" description="Disordered" evidence="5">
    <location>
        <begin position="191"/>
        <end position="215"/>
    </location>
</feature>
<dbReference type="PANTHER" id="PTHR14226:SF76">
    <property type="entry name" value="NTE FAMILY PROTEIN RSSA"/>
    <property type="match status" value="1"/>
</dbReference>
<organism evidence="7 8">
    <name type="scientific">Montanilutibacter psychrotolerans</name>
    <dbReference type="NCBI Taxonomy" id="1327343"/>
    <lineage>
        <taxon>Bacteria</taxon>
        <taxon>Pseudomonadati</taxon>
        <taxon>Pseudomonadota</taxon>
        <taxon>Gammaproteobacteria</taxon>
        <taxon>Lysobacterales</taxon>
        <taxon>Lysobacteraceae</taxon>
        <taxon>Montanilutibacter</taxon>
    </lineage>
</organism>
<accession>A0A3M8ST12</accession>
<name>A0A3M8ST12_9GAMM</name>
<evidence type="ECO:0000256" key="4">
    <source>
        <dbReference type="PROSITE-ProRule" id="PRU01161"/>
    </source>
</evidence>
<evidence type="ECO:0000256" key="1">
    <source>
        <dbReference type="ARBA" id="ARBA00022801"/>
    </source>
</evidence>
<proteinExistence type="predicted"/>
<evidence type="ECO:0000256" key="3">
    <source>
        <dbReference type="ARBA" id="ARBA00023098"/>
    </source>
</evidence>
<comment type="caution">
    <text evidence="7">The sequence shown here is derived from an EMBL/GenBank/DDBJ whole genome shotgun (WGS) entry which is preliminary data.</text>
</comment>
<gene>
    <name evidence="7" type="ORF">EER27_08805</name>
</gene>
<feature type="domain" description="PNPLA" evidence="6">
    <location>
        <begin position="17"/>
        <end position="177"/>
    </location>
</feature>
<dbReference type="InterPro" id="IPR050301">
    <property type="entry name" value="NTE"/>
</dbReference>
<dbReference type="PANTHER" id="PTHR14226">
    <property type="entry name" value="NEUROPATHY TARGET ESTERASE/SWISS CHEESE D.MELANOGASTER"/>
    <property type="match status" value="1"/>
</dbReference>
<feature type="short sequence motif" description="GXSXG" evidence="4">
    <location>
        <begin position="48"/>
        <end position="52"/>
    </location>
</feature>
<dbReference type="GO" id="GO:0006508">
    <property type="term" value="P:proteolysis"/>
    <property type="evidence" value="ECO:0007669"/>
    <property type="project" value="UniProtKB-KW"/>
</dbReference>
<feature type="short sequence motif" description="DGA/G" evidence="4">
    <location>
        <begin position="164"/>
        <end position="166"/>
    </location>
</feature>
<keyword evidence="1 4" id="KW-0378">Hydrolase</keyword>
<evidence type="ECO:0000256" key="2">
    <source>
        <dbReference type="ARBA" id="ARBA00022963"/>
    </source>
</evidence>
<dbReference type="GO" id="GO:0016042">
    <property type="term" value="P:lipid catabolic process"/>
    <property type="evidence" value="ECO:0007669"/>
    <property type="project" value="UniProtKB-UniRule"/>
</dbReference>
<reference evidence="7 8" key="1">
    <citation type="submission" date="2018-11" db="EMBL/GenBank/DDBJ databases">
        <title>Lysobacter cryohumiis sp. nov., isolated from soil in the Tianshan Mountains, Xinjiang, China.</title>
        <authorList>
            <person name="Luo Y."/>
            <person name="Sheng H."/>
        </authorList>
    </citation>
    <scope>NUCLEOTIDE SEQUENCE [LARGE SCALE GENOMIC DNA]</scope>
    <source>
        <strain evidence="7 8">ZS60</strain>
    </source>
</reference>
<comment type="caution">
    <text evidence="4">Lacks conserved residue(s) required for the propagation of feature annotation.</text>
</comment>
<dbReference type="EMBL" id="RIBS01000003">
    <property type="protein sequence ID" value="RNF84457.1"/>
    <property type="molecule type" value="Genomic_DNA"/>
</dbReference>
<dbReference type="InterPro" id="IPR016035">
    <property type="entry name" value="Acyl_Trfase/lysoPLipase"/>
</dbReference>
<feature type="active site" description="Proton acceptor" evidence="4">
    <location>
        <position position="164"/>
    </location>
</feature>
<keyword evidence="7" id="KW-0645">Protease</keyword>
<dbReference type="RefSeq" id="WP_123087642.1">
    <property type="nucleotide sequence ID" value="NZ_RIBS01000003.1"/>
</dbReference>
<keyword evidence="8" id="KW-1185">Reference proteome</keyword>
<dbReference type="AlphaFoldDB" id="A0A3M8ST12"/>
<dbReference type="SUPFAM" id="SSF52151">
    <property type="entry name" value="FabD/lysophospholipase-like"/>
    <property type="match status" value="1"/>
</dbReference>
<dbReference type="GO" id="GO:0008233">
    <property type="term" value="F:peptidase activity"/>
    <property type="evidence" value="ECO:0007669"/>
    <property type="project" value="UniProtKB-KW"/>
</dbReference>
<evidence type="ECO:0000313" key="8">
    <source>
        <dbReference type="Proteomes" id="UP000267049"/>
    </source>
</evidence>
<keyword evidence="3 4" id="KW-0443">Lipid metabolism</keyword>
<dbReference type="OrthoDB" id="5290098at2"/>
<evidence type="ECO:0000256" key="5">
    <source>
        <dbReference type="SAM" id="MobiDB-lite"/>
    </source>
</evidence>
<evidence type="ECO:0000259" key="6">
    <source>
        <dbReference type="PROSITE" id="PS51635"/>
    </source>
</evidence>
<dbReference type="Gene3D" id="3.40.1090.10">
    <property type="entry name" value="Cytosolic phospholipase A2 catalytic domain"/>
    <property type="match status" value="2"/>
</dbReference>
<keyword evidence="2 4" id="KW-0442">Lipid degradation</keyword>
<dbReference type="Pfam" id="PF01734">
    <property type="entry name" value="Patatin"/>
    <property type="match status" value="1"/>
</dbReference>
<dbReference type="InterPro" id="IPR002641">
    <property type="entry name" value="PNPLA_dom"/>
</dbReference>
<feature type="active site" description="Nucleophile" evidence="4">
    <location>
        <position position="50"/>
    </location>
</feature>
<sequence>MAAADAPHIRRDEPVALVLGAGGARGLAQIGVIQALQARDIDIVAIAGSSSGALVGGLHAAGKLDAYRDWLYTMGRTDMLRLLDPAFGRASLFRGDRLMDALREVAGSPRIEDLPIEFTAVAVDLMRQREVWLREGDLWEAIRASIAIPGLFTPYQLHGRELVDGGLLAPLPIAATRLSDAHRLIAVDMHGWPERPPGKPADTAVSAGESEPGEGRMARLARWFGRRRGPADAETPPPAATEREIGFSELMARSLDTMQAQIARVQLALDPPELVIRIPRDACQFYEFWRARELIDIGRIEADKALDAAGY</sequence>
<dbReference type="Proteomes" id="UP000267049">
    <property type="component" value="Unassembled WGS sequence"/>
</dbReference>
<evidence type="ECO:0000313" key="7">
    <source>
        <dbReference type="EMBL" id="RNF84457.1"/>
    </source>
</evidence>
<protein>
    <submittedName>
        <fullName evidence="7">Serine protease</fullName>
    </submittedName>
</protein>